<keyword evidence="2" id="KW-0808">Transferase</keyword>
<dbReference type="RefSeq" id="WP_238397831.1">
    <property type="nucleotide sequence ID" value="NZ_CP036274.1"/>
</dbReference>
<dbReference type="Proteomes" id="UP000315017">
    <property type="component" value="Chromosome"/>
</dbReference>
<dbReference type="SUPFAM" id="SSF53335">
    <property type="entry name" value="S-adenosyl-L-methionine-dependent methyltransferases"/>
    <property type="match status" value="1"/>
</dbReference>
<evidence type="ECO:0000313" key="2">
    <source>
        <dbReference type="EMBL" id="QDU30910.1"/>
    </source>
</evidence>
<keyword evidence="2" id="KW-0489">Methyltransferase</keyword>
<dbReference type="AlphaFoldDB" id="A0A517YL27"/>
<sequence>MPNHPSLPLDPAATAARVGAYWREQLPRAIHTGRDISLVLDRGLAELSLTNLWGSENREPSFLMWQQAGEILQPGWLQLRAREKPRGYAGDHEMLGAIFQERVTDNPLGQAFDRYFLRQAAPHAVRNRMYLVRDLIFDLLLTADLPKKVVVVGSGSALEVAAALQQLSAAQKDRGEIVLLDLDPTAILLAEQNLRPHLGNIQLVAESENLVRLPRKTAKVSRLSGADLVICTGFFDYLEDDAATEMLRMIWNCLRPGGQALVFNFAPWNPTRAYMEWIGNWYLLYRNRADLARIASEAEIPANNFEISAEASGIDLLLTLRKS</sequence>
<dbReference type="InterPro" id="IPR013217">
    <property type="entry name" value="Methyltransf_12"/>
</dbReference>
<organism evidence="2 3">
    <name type="scientific">Anatilimnocola aggregata</name>
    <dbReference type="NCBI Taxonomy" id="2528021"/>
    <lineage>
        <taxon>Bacteria</taxon>
        <taxon>Pseudomonadati</taxon>
        <taxon>Planctomycetota</taxon>
        <taxon>Planctomycetia</taxon>
        <taxon>Pirellulales</taxon>
        <taxon>Pirellulaceae</taxon>
        <taxon>Anatilimnocola</taxon>
    </lineage>
</organism>
<accession>A0A517YL27</accession>
<dbReference type="Gene3D" id="3.40.50.150">
    <property type="entry name" value="Vaccinia Virus protein VP39"/>
    <property type="match status" value="1"/>
</dbReference>
<evidence type="ECO:0000313" key="3">
    <source>
        <dbReference type="Proteomes" id="UP000315017"/>
    </source>
</evidence>
<feature type="domain" description="Methyltransferase type 12" evidence="1">
    <location>
        <begin position="152"/>
        <end position="259"/>
    </location>
</feature>
<dbReference type="KEGG" id="aagg:ETAA8_60590"/>
<proteinExistence type="predicted"/>
<gene>
    <name evidence="2" type="ORF">ETAA8_60590</name>
</gene>
<protein>
    <submittedName>
        <fullName evidence="2">Methyltransferase domain protein</fullName>
    </submittedName>
</protein>
<dbReference type="GO" id="GO:0008168">
    <property type="term" value="F:methyltransferase activity"/>
    <property type="evidence" value="ECO:0007669"/>
    <property type="project" value="UniProtKB-KW"/>
</dbReference>
<name>A0A517YL27_9BACT</name>
<dbReference type="GO" id="GO:0032259">
    <property type="term" value="P:methylation"/>
    <property type="evidence" value="ECO:0007669"/>
    <property type="project" value="UniProtKB-KW"/>
</dbReference>
<dbReference type="Pfam" id="PF08242">
    <property type="entry name" value="Methyltransf_12"/>
    <property type="match status" value="1"/>
</dbReference>
<keyword evidence="3" id="KW-1185">Reference proteome</keyword>
<dbReference type="InterPro" id="IPR029063">
    <property type="entry name" value="SAM-dependent_MTases_sf"/>
</dbReference>
<dbReference type="EMBL" id="CP036274">
    <property type="protein sequence ID" value="QDU30910.1"/>
    <property type="molecule type" value="Genomic_DNA"/>
</dbReference>
<evidence type="ECO:0000259" key="1">
    <source>
        <dbReference type="Pfam" id="PF08242"/>
    </source>
</evidence>
<reference evidence="2 3" key="1">
    <citation type="submission" date="2019-02" db="EMBL/GenBank/DDBJ databases">
        <title>Deep-cultivation of Planctomycetes and their phenomic and genomic characterization uncovers novel biology.</title>
        <authorList>
            <person name="Wiegand S."/>
            <person name="Jogler M."/>
            <person name="Boedeker C."/>
            <person name="Pinto D."/>
            <person name="Vollmers J."/>
            <person name="Rivas-Marin E."/>
            <person name="Kohn T."/>
            <person name="Peeters S.H."/>
            <person name="Heuer A."/>
            <person name="Rast P."/>
            <person name="Oberbeckmann S."/>
            <person name="Bunk B."/>
            <person name="Jeske O."/>
            <person name="Meyerdierks A."/>
            <person name="Storesund J.E."/>
            <person name="Kallscheuer N."/>
            <person name="Luecker S."/>
            <person name="Lage O.M."/>
            <person name="Pohl T."/>
            <person name="Merkel B.J."/>
            <person name="Hornburger P."/>
            <person name="Mueller R.-W."/>
            <person name="Bruemmer F."/>
            <person name="Labrenz M."/>
            <person name="Spormann A.M."/>
            <person name="Op den Camp H."/>
            <person name="Overmann J."/>
            <person name="Amann R."/>
            <person name="Jetten M.S.M."/>
            <person name="Mascher T."/>
            <person name="Medema M.H."/>
            <person name="Devos D.P."/>
            <person name="Kaster A.-K."/>
            <person name="Ovreas L."/>
            <person name="Rohde M."/>
            <person name="Galperin M.Y."/>
            <person name="Jogler C."/>
        </authorList>
    </citation>
    <scope>NUCLEOTIDE SEQUENCE [LARGE SCALE GENOMIC DNA]</scope>
    <source>
        <strain evidence="2 3">ETA_A8</strain>
    </source>
</reference>